<evidence type="ECO:0000313" key="2">
    <source>
        <dbReference type="EMBL" id="QFS43145.1"/>
    </source>
</evidence>
<gene>
    <name evidence="2" type="ORF">GXM_00618</name>
</gene>
<dbReference type="RefSeq" id="WP_225892337.1">
    <property type="nucleotide sequence ID" value="NZ_CP045226.1"/>
</dbReference>
<dbReference type="InterPro" id="IPR029063">
    <property type="entry name" value="SAM-dependent_MTases_sf"/>
</dbReference>
<accession>A0A5P8VRU9</accession>
<dbReference type="GO" id="GO:0032259">
    <property type="term" value="P:methylation"/>
    <property type="evidence" value="ECO:0007669"/>
    <property type="project" value="UniProtKB-KW"/>
</dbReference>
<dbReference type="PANTHER" id="PTHR36973">
    <property type="entry name" value="SLL1456 PROTEIN-RELATED"/>
    <property type="match status" value="1"/>
</dbReference>
<dbReference type="EMBL" id="CP045226">
    <property type="protein sequence ID" value="QFS43145.1"/>
    <property type="molecule type" value="Genomic_DNA"/>
</dbReference>
<dbReference type="Gene3D" id="3.40.50.150">
    <property type="entry name" value="Vaccinia Virus protein VP39"/>
    <property type="match status" value="1"/>
</dbReference>
<dbReference type="Pfam" id="PF05050">
    <property type="entry name" value="Methyltransf_21"/>
    <property type="match status" value="1"/>
</dbReference>
<evidence type="ECO:0000313" key="3">
    <source>
        <dbReference type="Proteomes" id="UP000326678"/>
    </source>
</evidence>
<dbReference type="GO" id="GO:0008171">
    <property type="term" value="F:O-methyltransferase activity"/>
    <property type="evidence" value="ECO:0007669"/>
    <property type="project" value="TreeGrafter"/>
</dbReference>
<dbReference type="PANTHER" id="PTHR36973:SF4">
    <property type="entry name" value="NODULATION PROTEIN"/>
    <property type="match status" value="1"/>
</dbReference>
<reference evidence="2 3" key="1">
    <citation type="submission" date="2019-10" db="EMBL/GenBank/DDBJ databases">
        <title>Genomic and transcriptomic insights into the perfect genentic adaptation of a filamentous nitrogen-fixing cyanobacterium to rice fields.</title>
        <authorList>
            <person name="Chen Z."/>
        </authorList>
    </citation>
    <scope>NUCLEOTIDE SEQUENCE [LARGE SCALE GENOMIC DNA]</scope>
    <source>
        <strain evidence="2">CCNUC1</strain>
    </source>
</reference>
<dbReference type="Proteomes" id="UP000326678">
    <property type="component" value="Chromosome Gxm1"/>
</dbReference>
<protein>
    <submittedName>
        <fullName evidence="2">FkbM family methyltransferase</fullName>
    </submittedName>
</protein>
<feature type="domain" description="Methyltransferase FkbM" evidence="1">
    <location>
        <begin position="80"/>
        <end position="208"/>
    </location>
</feature>
<organism evidence="2 3">
    <name type="scientific">Nostoc sphaeroides CCNUC1</name>
    <dbReference type="NCBI Taxonomy" id="2653204"/>
    <lineage>
        <taxon>Bacteria</taxon>
        <taxon>Bacillati</taxon>
        <taxon>Cyanobacteriota</taxon>
        <taxon>Cyanophyceae</taxon>
        <taxon>Nostocales</taxon>
        <taxon>Nostocaceae</taxon>
        <taxon>Nostoc</taxon>
    </lineage>
</organism>
<evidence type="ECO:0000259" key="1">
    <source>
        <dbReference type="Pfam" id="PF05050"/>
    </source>
</evidence>
<dbReference type="AlphaFoldDB" id="A0A5P8VRU9"/>
<proteinExistence type="predicted"/>
<keyword evidence="3" id="KW-1185">Reference proteome</keyword>
<dbReference type="NCBIfam" id="TIGR01444">
    <property type="entry name" value="fkbM_fam"/>
    <property type="match status" value="1"/>
</dbReference>
<keyword evidence="2" id="KW-0489">Methyltransferase</keyword>
<dbReference type="InterPro" id="IPR006342">
    <property type="entry name" value="FkbM_mtfrase"/>
</dbReference>
<sequence length="329" mass="37086">MEIEQEMSIFVKSLKEKGLLDQIHITVCNVGSRKLSSGDDYGAGAWNVFAPNLTIYGFDADADACEAAEAELKLKHINWTEKHIPLALGKSVEEATLYVTKHPMCSSLYPPNEAYIGRFYDLPELSNLDFTIEIETTTLDTFCNAEEINTIDFLQIDVQGAELQVLEGSLEILKRGVLGIQVEVEFSHLYVNQPLFADIDVFLRGHDFTLFYLETAFRHRSCSPIASTQRRGQLLWGDAYYLQDPIRENANFQIKEPSKILKLACIADVLGFSDYTLELLEYLTVKYGDNPKYNFAQTIIEILSSFSDLVESGLDSLPVVANIRPFLNI</sequence>
<dbReference type="KEGG" id="nsh:GXM_00618"/>
<dbReference type="SUPFAM" id="SSF53335">
    <property type="entry name" value="S-adenosyl-L-methionine-dependent methyltransferases"/>
    <property type="match status" value="1"/>
</dbReference>
<dbReference type="InterPro" id="IPR053188">
    <property type="entry name" value="FkbM_Methyltransferase"/>
</dbReference>
<keyword evidence="2" id="KW-0808">Transferase</keyword>
<name>A0A5P8VRU9_9NOSO</name>